<evidence type="ECO:0000256" key="2">
    <source>
        <dbReference type="ARBA" id="ARBA00005369"/>
    </source>
</evidence>
<dbReference type="SUPFAM" id="SSF53335">
    <property type="entry name" value="S-adenosyl-L-methionine-dependent methyltransferases"/>
    <property type="match status" value="1"/>
</dbReference>
<evidence type="ECO:0000256" key="6">
    <source>
        <dbReference type="ARBA" id="ARBA00022679"/>
    </source>
</evidence>
<proteinExistence type="inferred from homology"/>
<protein>
    <recommendedName>
        <fullName evidence="3">protein-L-isoaspartate(D-aspartate) O-methyltransferase</fullName>
        <ecNumber evidence="3">2.1.1.77</ecNumber>
    </recommendedName>
</protein>
<dbReference type="InterPro" id="IPR000682">
    <property type="entry name" value="PCMT"/>
</dbReference>
<evidence type="ECO:0000256" key="3">
    <source>
        <dbReference type="ARBA" id="ARBA00011890"/>
    </source>
</evidence>
<dbReference type="PANTHER" id="PTHR11579:SF0">
    <property type="entry name" value="PROTEIN-L-ISOASPARTATE(D-ASPARTATE) O-METHYLTRANSFERASE"/>
    <property type="match status" value="1"/>
</dbReference>
<comment type="similarity">
    <text evidence="2">Belongs to the methyltransferase superfamily. L-isoaspartyl/D-aspartyl protein methyltransferase family.</text>
</comment>
<evidence type="ECO:0000256" key="7">
    <source>
        <dbReference type="ARBA" id="ARBA00022691"/>
    </source>
</evidence>
<dbReference type="GO" id="GO:0004719">
    <property type="term" value="F:protein-L-isoaspartate (D-aspartate) O-methyltransferase activity"/>
    <property type="evidence" value="ECO:0007669"/>
    <property type="project" value="UniProtKB-EC"/>
</dbReference>
<evidence type="ECO:0000313" key="8">
    <source>
        <dbReference type="EMBL" id="CAD9860550.1"/>
    </source>
</evidence>
<comment type="subcellular location">
    <subcellularLocation>
        <location evidence="1">Cytoplasm</location>
    </subcellularLocation>
</comment>
<keyword evidence="6" id="KW-0808">Transferase</keyword>
<dbReference type="Gene3D" id="3.40.50.150">
    <property type="entry name" value="Vaccinia Virus protein VP39"/>
    <property type="match status" value="1"/>
</dbReference>
<gene>
    <name evidence="8" type="ORF">FJAP1339_LOCUS3071</name>
</gene>
<evidence type="ECO:0000256" key="1">
    <source>
        <dbReference type="ARBA" id="ARBA00004496"/>
    </source>
</evidence>
<evidence type="ECO:0000256" key="5">
    <source>
        <dbReference type="ARBA" id="ARBA00022603"/>
    </source>
</evidence>
<dbReference type="GO" id="GO:0005737">
    <property type="term" value="C:cytoplasm"/>
    <property type="evidence" value="ECO:0007669"/>
    <property type="project" value="UniProtKB-SubCell"/>
</dbReference>
<reference evidence="8" key="1">
    <citation type="submission" date="2021-01" db="EMBL/GenBank/DDBJ databases">
        <authorList>
            <person name="Corre E."/>
            <person name="Pelletier E."/>
            <person name="Niang G."/>
            <person name="Scheremetjew M."/>
            <person name="Finn R."/>
            <person name="Kale V."/>
            <person name="Holt S."/>
            <person name="Cochrane G."/>
            <person name="Meng A."/>
            <person name="Brown T."/>
            <person name="Cohen L."/>
        </authorList>
    </citation>
    <scope>NUCLEOTIDE SEQUENCE</scope>
    <source>
        <strain evidence="8">CCMP1661</strain>
    </source>
</reference>
<sequence>MFRSSFFTAIQWISTPSGAAAGKSKKAFSSTTSPWFSWVWPMILMTTAVLCGMTGRTSQASGLGAWECSGDTNEELVENLVRGDLVKTEEVKKAMLAVDRAHYTNERGAYEDRPQRIGFGATISAPHMHAHALELLADHVMRPASHVLDVGSGSGYLTACLGRLQEQAEKVSGAEGTEAGLVIGIDYLEGLVSMSRVNLKRRDADLLQPRPGGMPARVKIVPGDGWKGMPEHAPYDAIHVGAAAVEIPEALVRQLKVGGRMVIPVGPQDGVQMLYQVDCTSNEEPIADSYRAVPLMGVRYVPLVQE</sequence>
<keyword evidence="5" id="KW-0489">Methyltransferase</keyword>
<dbReference type="PANTHER" id="PTHR11579">
    <property type="entry name" value="PROTEIN-L-ISOASPARTATE O-METHYLTRANSFERASE"/>
    <property type="match status" value="1"/>
</dbReference>
<dbReference type="EMBL" id="HBHR01006279">
    <property type="protein sequence ID" value="CAD9860550.1"/>
    <property type="molecule type" value="Transcribed_RNA"/>
</dbReference>
<dbReference type="Pfam" id="PF01135">
    <property type="entry name" value="PCMT"/>
    <property type="match status" value="1"/>
</dbReference>
<keyword evidence="4" id="KW-0963">Cytoplasm</keyword>
<organism evidence="8">
    <name type="scientific">Fibrocapsa japonica</name>
    <dbReference type="NCBI Taxonomy" id="94617"/>
    <lineage>
        <taxon>Eukaryota</taxon>
        <taxon>Sar</taxon>
        <taxon>Stramenopiles</taxon>
        <taxon>Ochrophyta</taxon>
        <taxon>Raphidophyceae</taxon>
        <taxon>Chattonellales</taxon>
        <taxon>Chattonellaceae</taxon>
        <taxon>Fibrocapsa</taxon>
    </lineage>
</organism>
<dbReference type="NCBIfam" id="TIGR00080">
    <property type="entry name" value="pimt"/>
    <property type="match status" value="1"/>
</dbReference>
<dbReference type="CDD" id="cd02440">
    <property type="entry name" value="AdoMet_MTases"/>
    <property type="match status" value="1"/>
</dbReference>
<keyword evidence="7" id="KW-0949">S-adenosyl-L-methionine</keyword>
<dbReference type="GO" id="GO:0032259">
    <property type="term" value="P:methylation"/>
    <property type="evidence" value="ECO:0007669"/>
    <property type="project" value="UniProtKB-KW"/>
</dbReference>
<dbReference type="EC" id="2.1.1.77" evidence="3"/>
<dbReference type="InterPro" id="IPR029063">
    <property type="entry name" value="SAM-dependent_MTases_sf"/>
</dbReference>
<evidence type="ECO:0000256" key="4">
    <source>
        <dbReference type="ARBA" id="ARBA00022490"/>
    </source>
</evidence>
<dbReference type="AlphaFoldDB" id="A0A7S2XWK2"/>
<accession>A0A7S2XWK2</accession>
<name>A0A7S2XWK2_9STRA</name>